<proteinExistence type="predicted"/>
<gene>
    <name evidence="3" type="ORF">HBH26_10630</name>
</gene>
<comment type="caution">
    <text evidence="3">The sequence shown here is derived from an EMBL/GenBank/DDBJ whole genome shotgun (WGS) entry which is preliminary data.</text>
</comment>
<evidence type="ECO:0000313" key="3">
    <source>
        <dbReference type="EMBL" id="NJR79044.1"/>
    </source>
</evidence>
<dbReference type="InterPro" id="IPR036465">
    <property type="entry name" value="vWFA_dom_sf"/>
</dbReference>
<dbReference type="Pfam" id="PF13400">
    <property type="entry name" value="Tad"/>
    <property type="match status" value="1"/>
</dbReference>
<reference evidence="3 4" key="1">
    <citation type="submission" date="2020-03" db="EMBL/GenBank/DDBJ databases">
        <authorList>
            <person name="Wang L."/>
            <person name="He N."/>
            <person name="Li Y."/>
            <person name="Fang Y."/>
            <person name="Zhang F."/>
        </authorList>
    </citation>
    <scope>NUCLEOTIDE SEQUENCE [LARGE SCALE GENOMIC DNA]</scope>
    <source>
        <strain evidence="3 4">36D10-4-7</strain>
    </source>
</reference>
<dbReference type="InterPro" id="IPR028087">
    <property type="entry name" value="Tad_N"/>
</dbReference>
<keyword evidence="4" id="KW-1185">Reference proteome</keyword>
<dbReference type="SUPFAM" id="SSF53300">
    <property type="entry name" value="vWA-like"/>
    <property type="match status" value="1"/>
</dbReference>
<dbReference type="RefSeq" id="WP_168134564.1">
    <property type="nucleotide sequence ID" value="NZ_JAAVJH010000005.1"/>
</dbReference>
<keyword evidence="1" id="KW-0472">Membrane</keyword>
<feature type="transmembrane region" description="Helical" evidence="1">
    <location>
        <begin position="30"/>
        <end position="48"/>
    </location>
</feature>
<accession>A0ABX1CNK9</accession>
<dbReference type="Gene3D" id="3.40.50.410">
    <property type="entry name" value="von Willebrand factor, type A domain"/>
    <property type="match status" value="2"/>
</dbReference>
<evidence type="ECO:0000259" key="2">
    <source>
        <dbReference type="Pfam" id="PF13400"/>
    </source>
</evidence>
<name>A0ABX1CNK9_9SPHN</name>
<keyword evidence="1" id="KW-0812">Transmembrane</keyword>
<dbReference type="Proteomes" id="UP000732399">
    <property type="component" value="Unassembled WGS sequence"/>
</dbReference>
<protein>
    <submittedName>
        <fullName evidence="3">Pilus assembly protein TadG</fullName>
    </submittedName>
</protein>
<sequence length="672" mass="75035">MRLTRHRNRRTDRREGFFARLLRDRRANTLAIMAVALVPLAGMLGGGLDLTRMYLVKTRMQHACDAGALAGRKSMGGGQWSQSSYRPRTTAERFFTANFENDAYGSRDTQRTFTEQAGKVTGKASAKVPMTLTRIMGFTEETIAVTCEAEMRLPNTDVMFVLDVTGSMSDRAVSSDTQTKIQALRSAVKCFYEIVQKLDTDENCVGGPPSGGLSDQVQVRFGFVPYSSNVNVGRLLPQNFLADNWTYQSREVEDDSTFGVFNGFSDTSVTNTGAYGGFTTDRTMLTNRDADCNVGAFGVATDNYTPTLAARGWPIENSYDGTNWRALTPVTHRLYSTTYTSSTRVCTLRYRERSATRNAWHRRANRTDENAVAFPIWVYRPVRHNIAALKNSPNMAQVSLPIGVSGSWVNVPWNGCIEERQTVRAMNYDPIPAGALDLDVESSPTGDETTQWAPLLPSAIFARRNADGQLTRDEVRTFNHLWGSNQSGRVTVTCPAAARKLEVMDDPGLFDNYVDSLVPTGNTYHDIGLIWGARLMWPTGIFRSENEFTPRGGEIQRHLIFMTDGEAFADDNNYQAYGFSPLDRRQTDPSVAPSDSALTQQVNLRTQALCKRIRNENITLWVIWFGQNNRSIEGLMTSCATQGRFFAARNSADLQNTFRQIADQISQLRITQ</sequence>
<dbReference type="EMBL" id="JAAVJH010000005">
    <property type="protein sequence ID" value="NJR79044.1"/>
    <property type="molecule type" value="Genomic_DNA"/>
</dbReference>
<organism evidence="3 4">
    <name type="scientific">Sphingomonas corticis</name>
    <dbReference type="NCBI Taxonomy" id="2722791"/>
    <lineage>
        <taxon>Bacteria</taxon>
        <taxon>Pseudomonadati</taxon>
        <taxon>Pseudomonadota</taxon>
        <taxon>Alphaproteobacteria</taxon>
        <taxon>Sphingomonadales</taxon>
        <taxon>Sphingomonadaceae</taxon>
        <taxon>Sphingomonas</taxon>
    </lineage>
</organism>
<feature type="domain" description="Putative Flp pilus-assembly TadG-like N-terminal" evidence="2">
    <location>
        <begin position="30"/>
        <end position="71"/>
    </location>
</feature>
<keyword evidence="1" id="KW-1133">Transmembrane helix</keyword>
<evidence type="ECO:0000313" key="4">
    <source>
        <dbReference type="Proteomes" id="UP000732399"/>
    </source>
</evidence>
<evidence type="ECO:0000256" key="1">
    <source>
        <dbReference type="SAM" id="Phobius"/>
    </source>
</evidence>